<dbReference type="AlphaFoldDB" id="A0AAN5D1J5"/>
<dbReference type="InterPro" id="IPR050372">
    <property type="entry name" value="Neurexin-related_CASP"/>
</dbReference>
<keyword evidence="1" id="KW-1015">Disulfide bond</keyword>
<evidence type="ECO:0000259" key="2">
    <source>
        <dbReference type="PROSITE" id="PS50025"/>
    </source>
</evidence>
<comment type="caution">
    <text evidence="1">Lacks conserved residue(s) required for the propagation of feature annotation.</text>
</comment>
<dbReference type="PANTHER" id="PTHR15036">
    <property type="entry name" value="PIKACHURIN-LIKE PROTEIN"/>
    <property type="match status" value="1"/>
</dbReference>
<dbReference type="GO" id="GO:0016020">
    <property type="term" value="C:membrane"/>
    <property type="evidence" value="ECO:0007669"/>
    <property type="project" value="UniProtKB-SubCell"/>
</dbReference>
<comment type="caution">
    <text evidence="3">The sequence shown here is derived from an EMBL/GenBank/DDBJ whole genome shotgun (WGS) entry which is preliminary data.</text>
</comment>
<protein>
    <recommendedName>
        <fullName evidence="2">Laminin G domain-containing protein</fullName>
    </recommendedName>
</protein>
<keyword evidence="4" id="KW-1185">Reference proteome</keyword>
<feature type="disulfide bond" evidence="1">
    <location>
        <begin position="369"/>
        <end position="396"/>
    </location>
</feature>
<dbReference type="Proteomes" id="UP001328107">
    <property type="component" value="Unassembled WGS sequence"/>
</dbReference>
<gene>
    <name evidence="3" type="ORF">PMAYCL1PPCAC_25038</name>
</gene>
<evidence type="ECO:0000313" key="3">
    <source>
        <dbReference type="EMBL" id="GMR54843.1"/>
    </source>
</evidence>
<feature type="domain" description="Laminin G" evidence="2">
    <location>
        <begin position="212"/>
        <end position="396"/>
    </location>
</feature>
<dbReference type="EMBL" id="BTRK01000005">
    <property type="protein sequence ID" value="GMR54843.1"/>
    <property type="molecule type" value="Genomic_DNA"/>
</dbReference>
<sequence>EVEKDKASTSKKPVSAQCGGGFASAHYDGEEGDALRYGIGQSTHGRINFLDKEQYPNITGFTFSLSFRTESSDGLLWVWANYKSFSRYFLLYVNDGLLQLDVKGHREPKSVVLNERRVDDGQWHDVKIVREERTINIELDGNLGGSMGDAPAPKVMRKRMFVGGVISRHRKTLPTLPVGFNGCIRSISVNSASQRFDDTTSKDLVPCSPSTTKALYAHDGGYASFDSSKTRQGIYPSEELSVQLDFRNMQQDGLVFAVLSGNSLEDKRLTAIMKGGQIYMTLVYKSEGIDLRDVPIERDEGELCNGKWHRIAVSAEATRLVVAIDEQSSEIPLVISAAARKSLAGLSLYVGGPSSEVANDLSVFSLVGCYSDLRFGEKTLYFEEASKINRAIVDGCPFGRETSVFLR</sequence>
<dbReference type="InterPro" id="IPR001791">
    <property type="entry name" value="Laminin_G"/>
</dbReference>
<dbReference type="Gene3D" id="2.60.120.200">
    <property type="match status" value="2"/>
</dbReference>
<organism evidence="3 4">
    <name type="scientific">Pristionchus mayeri</name>
    <dbReference type="NCBI Taxonomy" id="1317129"/>
    <lineage>
        <taxon>Eukaryota</taxon>
        <taxon>Metazoa</taxon>
        <taxon>Ecdysozoa</taxon>
        <taxon>Nematoda</taxon>
        <taxon>Chromadorea</taxon>
        <taxon>Rhabditida</taxon>
        <taxon>Rhabditina</taxon>
        <taxon>Diplogasteromorpha</taxon>
        <taxon>Diplogasteroidea</taxon>
        <taxon>Neodiplogasteridae</taxon>
        <taxon>Pristionchus</taxon>
    </lineage>
</organism>
<proteinExistence type="predicted"/>
<evidence type="ECO:0000313" key="4">
    <source>
        <dbReference type="Proteomes" id="UP001328107"/>
    </source>
</evidence>
<dbReference type="PANTHER" id="PTHR15036:SF85">
    <property type="entry name" value="SP2353, ISOFORM A"/>
    <property type="match status" value="1"/>
</dbReference>
<accession>A0AAN5D1J5</accession>
<dbReference type="SMART" id="SM00282">
    <property type="entry name" value="LamG"/>
    <property type="match status" value="2"/>
</dbReference>
<evidence type="ECO:0000256" key="1">
    <source>
        <dbReference type="PROSITE-ProRule" id="PRU00122"/>
    </source>
</evidence>
<name>A0AAN5D1J5_9BILA</name>
<dbReference type="SUPFAM" id="SSF49899">
    <property type="entry name" value="Concanavalin A-like lectins/glucanases"/>
    <property type="match status" value="2"/>
</dbReference>
<feature type="non-terminal residue" evidence="3">
    <location>
        <position position="1"/>
    </location>
</feature>
<feature type="domain" description="Laminin G" evidence="2">
    <location>
        <begin position="36"/>
        <end position="207"/>
    </location>
</feature>
<reference evidence="4" key="1">
    <citation type="submission" date="2022-10" db="EMBL/GenBank/DDBJ databases">
        <title>Genome assembly of Pristionchus species.</title>
        <authorList>
            <person name="Yoshida K."/>
            <person name="Sommer R.J."/>
        </authorList>
    </citation>
    <scope>NUCLEOTIDE SEQUENCE [LARGE SCALE GENOMIC DNA]</scope>
    <source>
        <strain evidence="4">RS5460</strain>
    </source>
</reference>
<dbReference type="CDD" id="cd00110">
    <property type="entry name" value="LamG"/>
    <property type="match status" value="2"/>
</dbReference>
<dbReference type="InterPro" id="IPR013320">
    <property type="entry name" value="ConA-like_dom_sf"/>
</dbReference>
<dbReference type="PROSITE" id="PS50025">
    <property type="entry name" value="LAM_G_DOMAIN"/>
    <property type="match status" value="2"/>
</dbReference>
<dbReference type="Pfam" id="PF02210">
    <property type="entry name" value="Laminin_G_2"/>
    <property type="match status" value="2"/>
</dbReference>